<organism evidence="1 2">
    <name type="scientific">Fusarium sporotrichioides</name>
    <dbReference type="NCBI Taxonomy" id="5514"/>
    <lineage>
        <taxon>Eukaryota</taxon>
        <taxon>Fungi</taxon>
        <taxon>Dikarya</taxon>
        <taxon>Ascomycota</taxon>
        <taxon>Pezizomycotina</taxon>
        <taxon>Sordariomycetes</taxon>
        <taxon>Hypocreomycetidae</taxon>
        <taxon>Hypocreales</taxon>
        <taxon>Nectriaceae</taxon>
        <taxon>Fusarium</taxon>
    </lineage>
</organism>
<proteinExistence type="predicted"/>
<dbReference type="Proteomes" id="UP000266152">
    <property type="component" value="Unassembled WGS sequence"/>
</dbReference>
<dbReference type="AlphaFoldDB" id="A0A395RW66"/>
<protein>
    <submittedName>
        <fullName evidence="1">Uncharacterized protein</fullName>
    </submittedName>
</protein>
<sequence>MKLSTFSILTHLASPGSTAAIGLARNAALKTLSVREDVDWSSNVYQSRQRCTGARDNFSGKRSKTWTQGTRNGSIGSYTAGDIVDGWTVYIYNDNDCDSEGVIGILTRANQKNCRQPLLEVSTMGKLKVECKW</sequence>
<accession>A0A395RW66</accession>
<dbReference type="EMBL" id="PXOF01000118">
    <property type="protein sequence ID" value="RGP64267.1"/>
    <property type="molecule type" value="Genomic_DNA"/>
</dbReference>
<evidence type="ECO:0000313" key="2">
    <source>
        <dbReference type="Proteomes" id="UP000266152"/>
    </source>
</evidence>
<evidence type="ECO:0000313" key="1">
    <source>
        <dbReference type="EMBL" id="RGP64267.1"/>
    </source>
</evidence>
<name>A0A395RW66_FUSSP</name>
<reference evidence="1 2" key="1">
    <citation type="journal article" date="2018" name="PLoS Pathog.">
        <title>Evolution of structural diversity of trichothecenes, a family of toxins produced by plant pathogenic and entomopathogenic fungi.</title>
        <authorList>
            <person name="Proctor R.H."/>
            <person name="McCormick S.P."/>
            <person name="Kim H.S."/>
            <person name="Cardoza R.E."/>
            <person name="Stanley A.M."/>
            <person name="Lindo L."/>
            <person name="Kelly A."/>
            <person name="Brown D.W."/>
            <person name="Lee T."/>
            <person name="Vaughan M.M."/>
            <person name="Alexander N.J."/>
            <person name="Busman M."/>
            <person name="Gutierrez S."/>
        </authorList>
    </citation>
    <scope>NUCLEOTIDE SEQUENCE [LARGE SCALE GENOMIC DNA]</scope>
    <source>
        <strain evidence="1 2">NRRL 3299</strain>
    </source>
</reference>
<comment type="caution">
    <text evidence="1">The sequence shown here is derived from an EMBL/GenBank/DDBJ whole genome shotgun (WGS) entry which is preliminary data.</text>
</comment>
<keyword evidence="2" id="KW-1185">Reference proteome</keyword>
<gene>
    <name evidence="1" type="ORF">FSPOR_8087</name>
</gene>